<organism evidence="1 2">
    <name type="scientific">Lacibacter cauensis</name>
    <dbReference type="NCBI Taxonomy" id="510947"/>
    <lineage>
        <taxon>Bacteria</taxon>
        <taxon>Pseudomonadati</taxon>
        <taxon>Bacteroidota</taxon>
        <taxon>Chitinophagia</taxon>
        <taxon>Chitinophagales</taxon>
        <taxon>Chitinophagaceae</taxon>
        <taxon>Lacibacter</taxon>
    </lineage>
</organism>
<proteinExistence type="predicted"/>
<dbReference type="Pfam" id="PF09357">
    <property type="entry name" value="RteC"/>
    <property type="match status" value="1"/>
</dbReference>
<evidence type="ECO:0000313" key="1">
    <source>
        <dbReference type="EMBL" id="TWI85845.1"/>
    </source>
</evidence>
<protein>
    <submittedName>
        <fullName evidence="1">RteC protein</fullName>
    </submittedName>
</protein>
<sequence length="184" mass="22300">MLQIPAKTEQGVFLRNCIDLYEEMHREIKNCKNKNVQEDELVQACFEIAGLYKEKMIAAVRNHTFERVEDEILFFKQIKPLFHAEVEFYTYCYHIILFKTVELEADKNELRNFYKRQLQRKEKLKKENPVFYEYVQERNTYADAEWFTRHNNSRDSSLFDALMGKYLALEKFEDYLRTIMATEC</sequence>
<dbReference type="RefSeq" id="WP_144884939.1">
    <property type="nucleotide sequence ID" value="NZ_VLLE01000002.1"/>
</dbReference>
<accession>A0A562SX24</accession>
<dbReference type="OrthoDB" id="790983at2"/>
<evidence type="ECO:0000313" key="2">
    <source>
        <dbReference type="Proteomes" id="UP000316167"/>
    </source>
</evidence>
<name>A0A562SX24_9BACT</name>
<reference evidence="1 2" key="1">
    <citation type="journal article" date="2015" name="Stand. Genomic Sci.">
        <title>Genomic Encyclopedia of Bacterial and Archaeal Type Strains, Phase III: the genomes of soil and plant-associated and newly described type strains.</title>
        <authorList>
            <person name="Whitman W.B."/>
            <person name="Woyke T."/>
            <person name="Klenk H.P."/>
            <person name="Zhou Y."/>
            <person name="Lilburn T.G."/>
            <person name="Beck B.J."/>
            <person name="De Vos P."/>
            <person name="Vandamme P."/>
            <person name="Eisen J.A."/>
            <person name="Garrity G."/>
            <person name="Hugenholtz P."/>
            <person name="Kyrpides N.C."/>
        </authorList>
    </citation>
    <scope>NUCLEOTIDE SEQUENCE [LARGE SCALE GENOMIC DNA]</scope>
    <source>
        <strain evidence="1 2">CGMCC 1.7271</strain>
    </source>
</reference>
<dbReference type="InterPro" id="IPR018534">
    <property type="entry name" value="Tet_reg_excision_RteC"/>
</dbReference>
<dbReference type="EMBL" id="VLLE01000002">
    <property type="protein sequence ID" value="TWI85845.1"/>
    <property type="molecule type" value="Genomic_DNA"/>
</dbReference>
<keyword evidence="2" id="KW-1185">Reference proteome</keyword>
<gene>
    <name evidence="1" type="ORF">IQ13_1014</name>
</gene>
<comment type="caution">
    <text evidence="1">The sequence shown here is derived from an EMBL/GenBank/DDBJ whole genome shotgun (WGS) entry which is preliminary data.</text>
</comment>
<dbReference type="AlphaFoldDB" id="A0A562SX24"/>
<dbReference type="Proteomes" id="UP000316167">
    <property type="component" value="Unassembled WGS sequence"/>
</dbReference>